<feature type="domain" description="Reverse transcriptase zinc-binding" evidence="2">
    <location>
        <begin position="2"/>
        <end position="46"/>
    </location>
</feature>
<evidence type="ECO:0000259" key="1">
    <source>
        <dbReference type="Pfam" id="PF13456"/>
    </source>
</evidence>
<dbReference type="PANTHER" id="PTHR47074">
    <property type="entry name" value="BNAC02G40300D PROTEIN"/>
    <property type="match status" value="1"/>
</dbReference>
<sequence length="257" mass="28531">MVRGALPLGANLRNHGINTTGTCPHCNEDETALHLFFLCPFEQQVWNRAPLRSLPDFSGTSSLHEAFEIMSTCLSLPPIGVASKLTSCILWGIWTTRNLLLFENRALPAKTAMDTAASNAREWSQAQPATDIVRQPLQIEPELPPIPTDALLCNSDAAWISDTRRAGLGWLFRKADNTTYSEGSRALELVSSPLMAEALAMREALLEAKRLSHLKVWFRTDSRELARAINSKSYPMELFVANSIAKSALHNSRLILY</sequence>
<dbReference type="AlphaFoldDB" id="A0A6J0L313"/>
<evidence type="ECO:0000313" key="3">
    <source>
        <dbReference type="Proteomes" id="UP000504610"/>
    </source>
</evidence>
<dbReference type="InterPro" id="IPR052929">
    <property type="entry name" value="RNase_H-like_EbsB-rel"/>
</dbReference>
<dbReference type="InterPro" id="IPR012337">
    <property type="entry name" value="RNaseH-like_sf"/>
</dbReference>
<protein>
    <submittedName>
        <fullName evidence="4">Uncharacterized protein LOC108824976</fullName>
    </submittedName>
</protein>
<dbReference type="RefSeq" id="XP_018453834.1">
    <property type="nucleotide sequence ID" value="XM_018598332.1"/>
</dbReference>
<keyword evidence="3" id="KW-1185">Reference proteome</keyword>
<dbReference type="Pfam" id="PF13456">
    <property type="entry name" value="RVT_3"/>
    <property type="match status" value="1"/>
</dbReference>
<dbReference type="Gene3D" id="3.30.420.10">
    <property type="entry name" value="Ribonuclease H-like superfamily/Ribonuclease H"/>
    <property type="match status" value="1"/>
</dbReference>
<dbReference type="Pfam" id="PF13966">
    <property type="entry name" value="zf-RVT"/>
    <property type="match status" value="1"/>
</dbReference>
<reference evidence="4" key="2">
    <citation type="submission" date="2025-08" db="UniProtKB">
        <authorList>
            <consortium name="RefSeq"/>
        </authorList>
    </citation>
    <scope>IDENTIFICATION</scope>
    <source>
        <tissue evidence="4">Leaf</tissue>
    </source>
</reference>
<name>A0A6J0L313_RAPSA</name>
<reference evidence="3" key="1">
    <citation type="journal article" date="2019" name="Database">
        <title>The radish genome database (RadishGD): an integrated information resource for radish genomics.</title>
        <authorList>
            <person name="Yu H.J."/>
            <person name="Baek S."/>
            <person name="Lee Y.J."/>
            <person name="Cho A."/>
            <person name="Mun J.H."/>
        </authorList>
    </citation>
    <scope>NUCLEOTIDE SEQUENCE [LARGE SCALE GENOMIC DNA]</scope>
    <source>
        <strain evidence="3">cv. WK10039</strain>
    </source>
</reference>
<dbReference type="PANTHER" id="PTHR47074:SF49">
    <property type="entry name" value="POLYNUCLEOTIDYL TRANSFERASE, RIBONUCLEASE H-LIKE SUPERFAMILY PROTEIN"/>
    <property type="match status" value="1"/>
</dbReference>
<dbReference type="Proteomes" id="UP000504610">
    <property type="component" value="Chromosome 9"/>
</dbReference>
<gene>
    <name evidence="4" type="primary">LOC108824976</name>
</gene>
<dbReference type="OrthoDB" id="1087989at2759"/>
<dbReference type="InterPro" id="IPR044730">
    <property type="entry name" value="RNase_H-like_dom_plant"/>
</dbReference>
<dbReference type="SUPFAM" id="SSF53098">
    <property type="entry name" value="Ribonuclease H-like"/>
    <property type="match status" value="1"/>
</dbReference>
<dbReference type="GO" id="GO:0003676">
    <property type="term" value="F:nucleic acid binding"/>
    <property type="evidence" value="ECO:0007669"/>
    <property type="project" value="InterPro"/>
</dbReference>
<dbReference type="CDD" id="cd06222">
    <property type="entry name" value="RNase_H_like"/>
    <property type="match status" value="1"/>
</dbReference>
<dbReference type="InterPro" id="IPR002156">
    <property type="entry name" value="RNaseH_domain"/>
</dbReference>
<dbReference type="KEGG" id="rsz:108824976"/>
<evidence type="ECO:0000259" key="2">
    <source>
        <dbReference type="Pfam" id="PF13966"/>
    </source>
</evidence>
<dbReference type="InterPro" id="IPR026960">
    <property type="entry name" value="RVT-Znf"/>
</dbReference>
<dbReference type="GO" id="GO:0004523">
    <property type="term" value="F:RNA-DNA hybrid ribonuclease activity"/>
    <property type="evidence" value="ECO:0007669"/>
    <property type="project" value="InterPro"/>
</dbReference>
<organism evidence="3 4">
    <name type="scientific">Raphanus sativus</name>
    <name type="common">Radish</name>
    <name type="synonym">Raphanus raphanistrum var. sativus</name>
    <dbReference type="NCBI Taxonomy" id="3726"/>
    <lineage>
        <taxon>Eukaryota</taxon>
        <taxon>Viridiplantae</taxon>
        <taxon>Streptophyta</taxon>
        <taxon>Embryophyta</taxon>
        <taxon>Tracheophyta</taxon>
        <taxon>Spermatophyta</taxon>
        <taxon>Magnoliopsida</taxon>
        <taxon>eudicotyledons</taxon>
        <taxon>Gunneridae</taxon>
        <taxon>Pentapetalae</taxon>
        <taxon>rosids</taxon>
        <taxon>malvids</taxon>
        <taxon>Brassicales</taxon>
        <taxon>Brassicaceae</taxon>
        <taxon>Brassiceae</taxon>
        <taxon>Raphanus</taxon>
    </lineage>
</organism>
<evidence type="ECO:0000313" key="4">
    <source>
        <dbReference type="RefSeq" id="XP_018453834.1"/>
    </source>
</evidence>
<dbReference type="GeneID" id="108824976"/>
<proteinExistence type="predicted"/>
<accession>A0A6J0L313</accession>
<feature type="domain" description="RNase H type-1" evidence="1">
    <location>
        <begin position="154"/>
        <end position="234"/>
    </location>
</feature>
<dbReference type="InterPro" id="IPR036397">
    <property type="entry name" value="RNaseH_sf"/>
</dbReference>